<organism evidence="2 3">
    <name type="scientific">Emticicia soli</name>
    <dbReference type="NCBI Taxonomy" id="2027878"/>
    <lineage>
        <taxon>Bacteria</taxon>
        <taxon>Pseudomonadati</taxon>
        <taxon>Bacteroidota</taxon>
        <taxon>Cytophagia</taxon>
        <taxon>Cytophagales</taxon>
        <taxon>Leadbetterellaceae</taxon>
        <taxon>Emticicia</taxon>
    </lineage>
</organism>
<dbReference type="EMBL" id="JBHULC010000018">
    <property type="protein sequence ID" value="MFD2522372.1"/>
    <property type="molecule type" value="Genomic_DNA"/>
</dbReference>
<dbReference type="InterPro" id="IPR025164">
    <property type="entry name" value="Toastrack_DUF4097"/>
</dbReference>
<sequence length="285" mass="32160">MLKPLLLGLLLMIESKAQTTLQVVTKSIEKTFTATNIIVVEAEKADIELITWEKAEVQTKIELTAKHPDRNTAKNDLEMMKYVADKMADKILLRNYLVVPAGTQKPNANFKAKYVIHLPENLKVTIQNSFGKILVQGKYSQLNIKSEFCILDLQKTDGNIKLETYYGEVHSKNFNGVTTIKSERSELFFQQLSGINTINAQYGKIEIESVANLKMLTINAKKTEISMKVPLYNHGFNLESKYGKMTLPDGFKWQQNTNNSKAATYNLSATSRINIQNSFGNISIN</sequence>
<dbReference type="Proteomes" id="UP001597510">
    <property type="component" value="Unassembled WGS sequence"/>
</dbReference>
<dbReference type="Pfam" id="PF13349">
    <property type="entry name" value="DUF4097"/>
    <property type="match status" value="1"/>
</dbReference>
<evidence type="ECO:0000313" key="2">
    <source>
        <dbReference type="EMBL" id="MFD2522372.1"/>
    </source>
</evidence>
<keyword evidence="3" id="KW-1185">Reference proteome</keyword>
<gene>
    <name evidence="2" type="ORF">ACFSR2_15855</name>
</gene>
<evidence type="ECO:0000313" key="3">
    <source>
        <dbReference type="Proteomes" id="UP001597510"/>
    </source>
</evidence>
<accession>A0ABW5JBG9</accession>
<reference evidence="3" key="1">
    <citation type="journal article" date="2019" name="Int. J. Syst. Evol. Microbiol.">
        <title>The Global Catalogue of Microorganisms (GCM) 10K type strain sequencing project: providing services to taxonomists for standard genome sequencing and annotation.</title>
        <authorList>
            <consortium name="The Broad Institute Genomics Platform"/>
            <consortium name="The Broad Institute Genome Sequencing Center for Infectious Disease"/>
            <person name="Wu L."/>
            <person name="Ma J."/>
        </authorList>
    </citation>
    <scope>NUCLEOTIDE SEQUENCE [LARGE SCALE GENOMIC DNA]</scope>
    <source>
        <strain evidence="3">KCTC 52344</strain>
    </source>
</reference>
<proteinExistence type="predicted"/>
<comment type="caution">
    <text evidence="2">The sequence shown here is derived from an EMBL/GenBank/DDBJ whole genome shotgun (WGS) entry which is preliminary data.</text>
</comment>
<name>A0ABW5JBG9_9BACT</name>
<evidence type="ECO:0000259" key="1">
    <source>
        <dbReference type="Pfam" id="PF13349"/>
    </source>
</evidence>
<feature type="domain" description="DUF4097" evidence="1">
    <location>
        <begin position="38"/>
        <end position="284"/>
    </location>
</feature>
<protein>
    <submittedName>
        <fullName evidence="2">DUF4097 family beta strand repeat-containing protein</fullName>
    </submittedName>
</protein>